<sequence length="146" mass="16800">MQSPYVSSPYRFFILFAGAYDILAGLSGFFLYAVLYLFMSAIDPNLPMTPDKSLEMAWLKVNGVFSVFIGLGYVFPYVSYERYKFYIPVFGVALRAWAGIFLVYAGLFWGLTFILVIFGAVDLLFAALFVYFLSDYRRKKAHIRNY</sequence>
<reference evidence="2" key="2">
    <citation type="submission" date="2021-01" db="EMBL/GenBank/DDBJ databases">
        <authorList>
            <person name="Hahn C.R."/>
            <person name="Youssef N.H."/>
            <person name="Elshahed M."/>
        </authorList>
    </citation>
    <scope>NUCLEOTIDE SEQUENCE</scope>
    <source>
        <strain evidence="2">Zod_Metabat.24</strain>
    </source>
</reference>
<gene>
    <name evidence="2" type="ORF">JW984_12745</name>
</gene>
<feature type="transmembrane region" description="Helical" evidence="1">
    <location>
        <begin position="113"/>
        <end position="134"/>
    </location>
</feature>
<evidence type="ECO:0000256" key="1">
    <source>
        <dbReference type="SAM" id="Phobius"/>
    </source>
</evidence>
<proteinExistence type="predicted"/>
<dbReference type="EMBL" id="JAFGIX010000064">
    <property type="protein sequence ID" value="MBN1574056.1"/>
    <property type="molecule type" value="Genomic_DNA"/>
</dbReference>
<feature type="transmembrane region" description="Helical" evidence="1">
    <location>
        <begin position="12"/>
        <end position="38"/>
    </location>
</feature>
<evidence type="ECO:0000313" key="3">
    <source>
        <dbReference type="Proteomes" id="UP000809273"/>
    </source>
</evidence>
<reference evidence="2" key="1">
    <citation type="journal article" date="2021" name="Environ. Microbiol.">
        <title>Genomic characterization of three novel Desulfobacterota classes expand the metabolic and phylogenetic diversity of the phylum.</title>
        <authorList>
            <person name="Murphy C.L."/>
            <person name="Biggerstaff J."/>
            <person name="Eichhorn A."/>
            <person name="Ewing E."/>
            <person name="Shahan R."/>
            <person name="Soriano D."/>
            <person name="Stewart S."/>
            <person name="VanMol K."/>
            <person name="Walker R."/>
            <person name="Walters P."/>
            <person name="Elshahed M.S."/>
            <person name="Youssef N.H."/>
        </authorList>
    </citation>
    <scope>NUCLEOTIDE SEQUENCE</scope>
    <source>
        <strain evidence="2">Zod_Metabat.24</strain>
    </source>
</reference>
<keyword evidence="1" id="KW-0812">Transmembrane</keyword>
<feature type="transmembrane region" description="Helical" evidence="1">
    <location>
        <begin position="58"/>
        <end position="78"/>
    </location>
</feature>
<organism evidence="2 3">
    <name type="scientific">Candidatus Zymogenus saltonus</name>
    <dbReference type="NCBI Taxonomy" id="2844893"/>
    <lineage>
        <taxon>Bacteria</taxon>
        <taxon>Deltaproteobacteria</taxon>
        <taxon>Candidatus Zymogenia</taxon>
        <taxon>Candidatus Zymogeniales</taxon>
        <taxon>Candidatus Zymogenaceae</taxon>
        <taxon>Candidatus Zymogenus</taxon>
    </lineage>
</organism>
<dbReference type="AlphaFoldDB" id="A0A9D8KG06"/>
<keyword evidence="1" id="KW-0472">Membrane</keyword>
<protein>
    <submittedName>
        <fullName evidence="2">Uncharacterized protein</fullName>
    </submittedName>
</protein>
<dbReference type="Proteomes" id="UP000809273">
    <property type="component" value="Unassembled WGS sequence"/>
</dbReference>
<accession>A0A9D8KG06</accession>
<name>A0A9D8KG06_9DELT</name>
<keyword evidence="1" id="KW-1133">Transmembrane helix</keyword>
<evidence type="ECO:0000313" key="2">
    <source>
        <dbReference type="EMBL" id="MBN1574056.1"/>
    </source>
</evidence>
<comment type="caution">
    <text evidence="2">The sequence shown here is derived from an EMBL/GenBank/DDBJ whole genome shotgun (WGS) entry which is preliminary data.</text>
</comment>
<feature type="transmembrane region" description="Helical" evidence="1">
    <location>
        <begin position="85"/>
        <end position="107"/>
    </location>
</feature>